<feature type="region of interest" description="Disordered" evidence="1">
    <location>
        <begin position="1"/>
        <end position="21"/>
    </location>
</feature>
<evidence type="ECO:0000313" key="3">
    <source>
        <dbReference type="Proteomes" id="UP000256328"/>
    </source>
</evidence>
<dbReference type="AlphaFoldDB" id="A0A3D8QBN4"/>
<evidence type="ECO:0000256" key="1">
    <source>
        <dbReference type="SAM" id="MobiDB-lite"/>
    </source>
</evidence>
<accession>A0A3D8QBN4</accession>
<reference evidence="2 3" key="1">
    <citation type="journal article" date="2018" name="IMA Fungus">
        <title>IMA Genome-F 9: Draft genome sequence of Annulohypoxylon stygium, Aspergillus mulundensis, Berkeleyomyces basicola (syn. Thielaviopsis basicola), Ceratocystis smalleyi, two Cercospora beticola strains, Coleophoma cylindrospora, Fusarium fracticaudum, Phialophora cf. hyalina, and Morchella septimelata.</title>
        <authorList>
            <person name="Wingfield B.D."/>
            <person name="Bills G.F."/>
            <person name="Dong Y."/>
            <person name="Huang W."/>
            <person name="Nel W.J."/>
            <person name="Swalarsk-Parry B.S."/>
            <person name="Vaghefi N."/>
            <person name="Wilken P.M."/>
            <person name="An Z."/>
            <person name="de Beer Z.W."/>
            <person name="De Vos L."/>
            <person name="Chen L."/>
            <person name="Duong T.A."/>
            <person name="Gao Y."/>
            <person name="Hammerbacher A."/>
            <person name="Kikkert J.R."/>
            <person name="Li Y."/>
            <person name="Li H."/>
            <person name="Li K."/>
            <person name="Li Q."/>
            <person name="Liu X."/>
            <person name="Ma X."/>
            <person name="Naidoo K."/>
            <person name="Pethybridge S.J."/>
            <person name="Sun J."/>
            <person name="Steenkamp E.T."/>
            <person name="van der Nest M.A."/>
            <person name="van Wyk S."/>
            <person name="Wingfield M.J."/>
            <person name="Xiong C."/>
            <person name="Yue Q."/>
            <person name="Zhang X."/>
        </authorList>
    </citation>
    <scope>NUCLEOTIDE SEQUENCE [LARGE SCALE GENOMIC DNA]</scope>
    <source>
        <strain evidence="2 3">BP5796</strain>
    </source>
</reference>
<gene>
    <name evidence="2" type="ORF">BP5796_12113</name>
</gene>
<sequence length="164" mass="18384">MGNHVRQNPTRRICRDPGTPGSISAPQEMIMHGNIEGSGNARQQLGSRIMGLPRDFGIEVIPVGVKVPASNADDGVFVVAIDDLHVPDGRIANEASSLFVEVEGQSGFRFFFRLYWAADGDREPGQVLAWRVSGRMRRQFIKVLELYRAKLKMHSEGEREFFEK</sequence>
<keyword evidence="3" id="KW-1185">Reference proteome</keyword>
<comment type="caution">
    <text evidence="2">The sequence shown here is derived from an EMBL/GenBank/DDBJ whole genome shotgun (WGS) entry which is preliminary data.</text>
</comment>
<evidence type="ECO:0000313" key="2">
    <source>
        <dbReference type="EMBL" id="RDW59189.1"/>
    </source>
</evidence>
<dbReference type="Proteomes" id="UP000256328">
    <property type="component" value="Unassembled WGS sequence"/>
</dbReference>
<name>A0A3D8QBN4_9HELO</name>
<proteinExistence type="predicted"/>
<organism evidence="2 3">
    <name type="scientific">Coleophoma crateriformis</name>
    <dbReference type="NCBI Taxonomy" id="565419"/>
    <lineage>
        <taxon>Eukaryota</taxon>
        <taxon>Fungi</taxon>
        <taxon>Dikarya</taxon>
        <taxon>Ascomycota</taxon>
        <taxon>Pezizomycotina</taxon>
        <taxon>Leotiomycetes</taxon>
        <taxon>Helotiales</taxon>
        <taxon>Dermateaceae</taxon>
        <taxon>Coleophoma</taxon>
    </lineage>
</organism>
<feature type="compositionally biased region" description="Polar residues" evidence="1">
    <location>
        <begin position="1"/>
        <end position="10"/>
    </location>
</feature>
<dbReference type="EMBL" id="PDLN01000020">
    <property type="protein sequence ID" value="RDW59189.1"/>
    <property type="molecule type" value="Genomic_DNA"/>
</dbReference>
<protein>
    <submittedName>
        <fullName evidence="2">Uncharacterized protein</fullName>
    </submittedName>
</protein>